<name>A0A6C0D438_9ZZZZ</name>
<evidence type="ECO:0000259" key="1">
    <source>
        <dbReference type="Pfam" id="PF04545"/>
    </source>
</evidence>
<dbReference type="GO" id="GO:0003700">
    <property type="term" value="F:DNA-binding transcription factor activity"/>
    <property type="evidence" value="ECO:0007669"/>
    <property type="project" value="InterPro"/>
</dbReference>
<dbReference type="EMBL" id="MN739532">
    <property type="protein sequence ID" value="QHT11223.1"/>
    <property type="molecule type" value="Genomic_DNA"/>
</dbReference>
<proteinExistence type="predicted"/>
<dbReference type="InterPro" id="IPR013324">
    <property type="entry name" value="RNA_pol_sigma_r3/r4-like"/>
</dbReference>
<dbReference type="SUPFAM" id="SSF88659">
    <property type="entry name" value="Sigma3 and sigma4 domains of RNA polymerase sigma factors"/>
    <property type="match status" value="1"/>
</dbReference>
<evidence type="ECO:0000313" key="2">
    <source>
        <dbReference type="EMBL" id="QHT11223.1"/>
    </source>
</evidence>
<dbReference type="GO" id="GO:0006352">
    <property type="term" value="P:DNA-templated transcription initiation"/>
    <property type="evidence" value="ECO:0007669"/>
    <property type="project" value="InterPro"/>
</dbReference>
<dbReference type="Pfam" id="PF04545">
    <property type="entry name" value="Sigma70_r4"/>
    <property type="match status" value="1"/>
</dbReference>
<protein>
    <recommendedName>
        <fullName evidence="1">RNA polymerase sigma-70 region 4 domain-containing protein</fullName>
    </recommendedName>
</protein>
<sequence>MYSMILIIALASFIYYASAYLQPHQLKLIRSIMSNPQTPPLIRAKTQYILIKNYLPYAMSLSRQFRENLKSKKYIINHAYDLQQYAIQGLVHSVQRYNGSNNVNLHPYAKKYIMGYLYYGVTELSPLRRLTHHQRYTQKIKLPSPSLTNDIWFYDKFSTNSYDYPLLSDKVIDIYNKFQQLTPEQKLIITYRYDLITFEKQRTWQQVADLMSCSTETLRKKMRQIMVTLLSFGG</sequence>
<accession>A0A6C0D438</accession>
<dbReference type="Gene3D" id="1.10.1740.10">
    <property type="match status" value="1"/>
</dbReference>
<dbReference type="InterPro" id="IPR013325">
    <property type="entry name" value="RNA_pol_sigma_r2"/>
</dbReference>
<dbReference type="InterPro" id="IPR007630">
    <property type="entry name" value="RNA_pol_sigma70_r4"/>
</dbReference>
<dbReference type="SUPFAM" id="SSF88946">
    <property type="entry name" value="Sigma2 domain of RNA polymerase sigma factors"/>
    <property type="match status" value="1"/>
</dbReference>
<reference evidence="2" key="1">
    <citation type="journal article" date="2020" name="Nature">
        <title>Giant virus diversity and host interactions through global metagenomics.</title>
        <authorList>
            <person name="Schulz F."/>
            <person name="Roux S."/>
            <person name="Paez-Espino D."/>
            <person name="Jungbluth S."/>
            <person name="Walsh D.A."/>
            <person name="Denef V.J."/>
            <person name="McMahon K.D."/>
            <person name="Konstantinidis K.T."/>
            <person name="Eloe-Fadrosh E.A."/>
            <person name="Kyrpides N.C."/>
            <person name="Woyke T."/>
        </authorList>
    </citation>
    <scope>NUCLEOTIDE SEQUENCE</scope>
    <source>
        <strain evidence="2">GVMAG-M-3300023174-111</strain>
    </source>
</reference>
<feature type="domain" description="RNA polymerase sigma-70 region 4" evidence="1">
    <location>
        <begin position="179"/>
        <end position="226"/>
    </location>
</feature>
<organism evidence="2">
    <name type="scientific">viral metagenome</name>
    <dbReference type="NCBI Taxonomy" id="1070528"/>
    <lineage>
        <taxon>unclassified sequences</taxon>
        <taxon>metagenomes</taxon>
        <taxon>organismal metagenomes</taxon>
    </lineage>
</organism>
<dbReference type="AlphaFoldDB" id="A0A6C0D438"/>